<gene>
    <name evidence="2" type="ORF">S01H1_16743</name>
</gene>
<sequence length="90" mass="9945">MLIIVIGLLILFGILGIILVPGIIDSQSWAKKTARKILESGRIDNPNEAERVSKVLSVIEGDREAADLWKHLQELKQRPEASGEPLGFKT</sequence>
<comment type="caution">
    <text evidence="2">The sequence shown here is derived from an EMBL/GenBank/DDBJ whole genome shotgun (WGS) entry which is preliminary data.</text>
</comment>
<protein>
    <submittedName>
        <fullName evidence="2">Uncharacterized protein</fullName>
    </submittedName>
</protein>
<dbReference type="EMBL" id="BARS01008825">
    <property type="protein sequence ID" value="GAF67446.1"/>
    <property type="molecule type" value="Genomic_DNA"/>
</dbReference>
<feature type="transmembrane region" description="Helical" evidence="1">
    <location>
        <begin position="6"/>
        <end position="24"/>
    </location>
</feature>
<reference evidence="2" key="1">
    <citation type="journal article" date="2014" name="Front. Microbiol.">
        <title>High frequency of phylogenetically diverse reductive dehalogenase-homologous genes in deep subseafloor sedimentary metagenomes.</title>
        <authorList>
            <person name="Kawai M."/>
            <person name="Futagami T."/>
            <person name="Toyoda A."/>
            <person name="Takaki Y."/>
            <person name="Nishi S."/>
            <person name="Hori S."/>
            <person name="Arai W."/>
            <person name="Tsubouchi T."/>
            <person name="Morono Y."/>
            <person name="Uchiyama I."/>
            <person name="Ito T."/>
            <person name="Fujiyama A."/>
            <person name="Inagaki F."/>
            <person name="Takami H."/>
        </authorList>
    </citation>
    <scope>NUCLEOTIDE SEQUENCE</scope>
    <source>
        <strain evidence="2">Expedition CK06-06</strain>
    </source>
</reference>
<organism evidence="2">
    <name type="scientific">marine sediment metagenome</name>
    <dbReference type="NCBI Taxonomy" id="412755"/>
    <lineage>
        <taxon>unclassified sequences</taxon>
        <taxon>metagenomes</taxon>
        <taxon>ecological metagenomes</taxon>
    </lineage>
</organism>
<keyword evidence="1" id="KW-1133">Transmembrane helix</keyword>
<evidence type="ECO:0000313" key="2">
    <source>
        <dbReference type="EMBL" id="GAF67446.1"/>
    </source>
</evidence>
<keyword evidence="1" id="KW-0812">Transmembrane</keyword>
<accession>X0RWT3</accession>
<proteinExistence type="predicted"/>
<keyword evidence="1" id="KW-0472">Membrane</keyword>
<dbReference type="AlphaFoldDB" id="X0RWT3"/>
<name>X0RWT3_9ZZZZ</name>
<evidence type="ECO:0000256" key="1">
    <source>
        <dbReference type="SAM" id="Phobius"/>
    </source>
</evidence>